<reference evidence="2 3" key="1">
    <citation type="journal article" date="2016" name="Nat. Commun.">
        <title>Thousands of microbial genomes shed light on interconnected biogeochemical processes in an aquifer system.</title>
        <authorList>
            <person name="Anantharaman K."/>
            <person name="Brown C.T."/>
            <person name="Hug L.A."/>
            <person name="Sharon I."/>
            <person name="Castelle C.J."/>
            <person name="Probst A.J."/>
            <person name="Thomas B.C."/>
            <person name="Singh A."/>
            <person name="Wilkins M.J."/>
            <person name="Karaoz U."/>
            <person name="Brodie E.L."/>
            <person name="Williams K.H."/>
            <person name="Hubbard S.S."/>
            <person name="Banfield J.F."/>
        </authorList>
    </citation>
    <scope>NUCLEOTIDE SEQUENCE [LARGE SCALE GENOMIC DNA]</scope>
</reference>
<proteinExistence type="predicted"/>
<evidence type="ECO:0000313" key="3">
    <source>
        <dbReference type="Proteomes" id="UP000177091"/>
    </source>
</evidence>
<keyword evidence="1" id="KW-0812">Transmembrane</keyword>
<keyword evidence="1" id="KW-1133">Transmembrane helix</keyword>
<evidence type="ECO:0000256" key="1">
    <source>
        <dbReference type="SAM" id="Phobius"/>
    </source>
</evidence>
<dbReference type="NCBIfam" id="TIGR02532">
    <property type="entry name" value="IV_pilin_GFxxxE"/>
    <property type="match status" value="1"/>
</dbReference>
<accession>A0A1F7WNH6</accession>
<evidence type="ECO:0008006" key="4">
    <source>
        <dbReference type="Google" id="ProtNLM"/>
    </source>
</evidence>
<comment type="caution">
    <text evidence="2">The sequence shown here is derived from an EMBL/GenBank/DDBJ whole genome shotgun (WGS) entry which is preliminary data.</text>
</comment>
<name>A0A1F7WNH6_9BACT</name>
<dbReference type="EMBL" id="MGFK01000014">
    <property type="protein sequence ID" value="OGM04401.1"/>
    <property type="molecule type" value="Genomic_DNA"/>
</dbReference>
<dbReference type="InterPro" id="IPR012902">
    <property type="entry name" value="N_methyl_site"/>
</dbReference>
<dbReference type="Proteomes" id="UP000177091">
    <property type="component" value="Unassembled WGS sequence"/>
</dbReference>
<gene>
    <name evidence="2" type="ORF">A2112_01335</name>
</gene>
<feature type="transmembrane region" description="Helical" evidence="1">
    <location>
        <begin position="12"/>
        <end position="35"/>
    </location>
</feature>
<evidence type="ECO:0000313" key="2">
    <source>
        <dbReference type="EMBL" id="OGM04401.1"/>
    </source>
</evidence>
<dbReference type="Pfam" id="PF07963">
    <property type="entry name" value="N_methyl"/>
    <property type="match status" value="1"/>
</dbReference>
<keyword evidence="1" id="KW-0472">Membrane</keyword>
<protein>
    <recommendedName>
        <fullName evidence="4">Prepilin-type N-terminal cleavage/methylation domain-containing protein</fullName>
    </recommendedName>
</protein>
<dbReference type="AlphaFoldDB" id="A0A1F7WNH6"/>
<organism evidence="2 3">
    <name type="scientific">Candidatus Woesebacteria bacterium GWA1_42_12</name>
    <dbReference type="NCBI Taxonomy" id="1802472"/>
    <lineage>
        <taxon>Bacteria</taxon>
        <taxon>Candidatus Woeseibacteriota</taxon>
    </lineage>
</organism>
<sequence>MKKSRQSGVTIIELLISLVLIGVLGLAFVTLQSFISKNQVLIWNNYVAVDDANNAIKQMVKEVRTARSGDNGAYPMEAAFDFQFIFFSDIDSDGASERVRYELNGTTFSKGVTEPVGYPVTYPLANEKVFVITDKVRNGITPVFTYYNGEWPEDTVNNPLPSPVRLSDTKLMRIYLRLNARANEPEKDYILESYVQVRMLKENL</sequence>